<name>O62532_DROME</name>
<organism evidence="1">
    <name type="scientific">Drosophila melanogaster</name>
    <name type="common">Fruit fly</name>
    <dbReference type="NCBI Taxonomy" id="7227"/>
    <lineage>
        <taxon>Eukaryota</taxon>
        <taxon>Metazoa</taxon>
        <taxon>Ecdysozoa</taxon>
        <taxon>Arthropoda</taxon>
        <taxon>Hexapoda</taxon>
        <taxon>Insecta</taxon>
        <taxon>Pterygota</taxon>
        <taxon>Neoptera</taxon>
        <taxon>Endopterygota</taxon>
        <taxon>Diptera</taxon>
        <taxon>Brachycera</taxon>
        <taxon>Muscomorpha</taxon>
        <taxon>Ephydroidea</taxon>
        <taxon>Drosophilidae</taxon>
        <taxon>Drosophila</taxon>
        <taxon>Sophophora</taxon>
    </lineage>
</organism>
<gene>
    <name evidence="2" type="primary">idr</name>
</gene>
<dbReference type="AlphaFoldDB" id="O62532"/>
<proteinExistence type="evidence at transcript level"/>
<reference evidence="1" key="1">
    <citation type="submission" date="1997-05" db="EMBL/GenBank/DDBJ databases">
        <title>Requirement of the precursor of the gonadal mesodermal cells for the expression of a novel transcript, indora in pole cells of Drosophila embryos.</title>
        <authorList>
            <person name="Mukai M."/>
            <person name="Kashikawa M."/>
            <person name="Kobayashi S."/>
        </authorList>
    </citation>
    <scope>NUCLEOTIDE SEQUENCE</scope>
</reference>
<protein>
    <submittedName>
        <fullName evidence="1">Indora</fullName>
    </submittedName>
</protein>
<dbReference type="FlyBase" id="FBgn0020850">
    <property type="gene designation" value="idr"/>
</dbReference>
<evidence type="ECO:0000313" key="2">
    <source>
        <dbReference type="FlyBase" id="FBgn0020850"/>
    </source>
</evidence>
<sequence>MVFGQHMITSVSTYPLLRRLNLLDDRSLKFDRHHSFELMRNEAVDQMRSKHNENEKRYNIRSRKVSLVEGQEVYLYLFISSPAAFKLVITPSLDRRFIKSRVRKKIGNAYYELEDLQERVEGTYHAKDIRQ</sequence>
<dbReference type="AGR" id="FB:FBgn0020850"/>
<dbReference type="EMBL" id="Y13272">
    <property type="protein sequence ID" value="CAA73721.1"/>
    <property type="molecule type" value="mRNA"/>
</dbReference>
<accession>O62532</accession>
<evidence type="ECO:0000313" key="1">
    <source>
        <dbReference type="EMBL" id="CAA73721.1"/>
    </source>
</evidence>